<feature type="compositionally biased region" description="Polar residues" evidence="1">
    <location>
        <begin position="16"/>
        <end position="29"/>
    </location>
</feature>
<keyword evidence="3" id="KW-1185">Reference proteome</keyword>
<evidence type="ECO:0000313" key="3">
    <source>
        <dbReference type="Proteomes" id="UP000054466"/>
    </source>
</evidence>
<evidence type="ECO:0000256" key="1">
    <source>
        <dbReference type="SAM" id="MobiDB-lite"/>
    </source>
</evidence>
<sequence>MFFLSSPPPQPSPFLATTSQQSRRPSFSKSHNHDNIHGRAYARAYYAPHSPSPLRTTRNANLMPSPPQVKGDYSNSLLSSSPLRGGFSEPQDENENEEGIEISNAFGFPTNAQKTPAGKMNLGAHGLDGQSSMVTPPDSGSNHSFNSKALLHDHSTFKTSPSISTFADPAKSTISTTSSRQNPSQWELRSRSSSPSSLLTSQTHRNREQRKSKFLDRIRRRRDDDRSEQVGEQVLRMDFVKERRGWEREMARRAAMEAAQQEDMESDDDDDEELSPTQEYEEDIEVDELVREYEREKLQAVRDEEFVVEDDEDEEYERLFREMEILSQHSQPQQQSQPASQPQPQEYELAHGQPSPYTRQSACSREPPSQQPQCQHGETINDETMDLS</sequence>
<name>A0A0D2D6U0_9EURO</name>
<dbReference type="EMBL" id="KN847041">
    <property type="protein sequence ID" value="KIW31414.1"/>
    <property type="molecule type" value="Genomic_DNA"/>
</dbReference>
<dbReference type="Proteomes" id="UP000054466">
    <property type="component" value="Unassembled WGS sequence"/>
</dbReference>
<feature type="compositionally biased region" description="Low complexity" evidence="1">
    <location>
        <begin position="327"/>
        <end position="345"/>
    </location>
</feature>
<feature type="compositionally biased region" description="Polar residues" evidence="1">
    <location>
        <begin position="73"/>
        <end position="82"/>
    </location>
</feature>
<protein>
    <submittedName>
        <fullName evidence="2">Uncharacterized protein</fullName>
    </submittedName>
</protein>
<feature type="compositionally biased region" description="Polar residues" evidence="1">
    <location>
        <begin position="355"/>
        <end position="378"/>
    </location>
</feature>
<dbReference type="RefSeq" id="XP_016251630.1">
    <property type="nucleotide sequence ID" value="XM_016389728.1"/>
</dbReference>
<accession>A0A0D2D6U0</accession>
<feature type="compositionally biased region" description="Acidic residues" evidence="1">
    <location>
        <begin position="260"/>
        <end position="287"/>
    </location>
</feature>
<dbReference type="STRING" id="569365.A0A0D2D6U0"/>
<gene>
    <name evidence="2" type="ORF">PV07_03065</name>
</gene>
<feature type="compositionally biased region" description="Pro residues" evidence="1">
    <location>
        <begin position="1"/>
        <end position="12"/>
    </location>
</feature>
<organism evidence="2 3">
    <name type="scientific">Cladophialophora immunda</name>
    <dbReference type="NCBI Taxonomy" id="569365"/>
    <lineage>
        <taxon>Eukaryota</taxon>
        <taxon>Fungi</taxon>
        <taxon>Dikarya</taxon>
        <taxon>Ascomycota</taxon>
        <taxon>Pezizomycotina</taxon>
        <taxon>Eurotiomycetes</taxon>
        <taxon>Chaetothyriomycetidae</taxon>
        <taxon>Chaetothyriales</taxon>
        <taxon>Herpotrichiellaceae</taxon>
        <taxon>Cladophialophora</taxon>
    </lineage>
</organism>
<proteinExistence type="predicted"/>
<feature type="compositionally biased region" description="Basic and acidic residues" evidence="1">
    <location>
        <begin position="205"/>
        <end position="229"/>
    </location>
</feature>
<dbReference type="GeneID" id="27342259"/>
<feature type="region of interest" description="Disordered" evidence="1">
    <location>
        <begin position="1"/>
        <end position="234"/>
    </location>
</feature>
<feature type="compositionally biased region" description="Polar residues" evidence="1">
    <location>
        <begin position="129"/>
        <end position="147"/>
    </location>
</feature>
<dbReference type="VEuPathDB" id="FungiDB:PV07_03065"/>
<evidence type="ECO:0000313" key="2">
    <source>
        <dbReference type="EMBL" id="KIW31414.1"/>
    </source>
</evidence>
<feature type="compositionally biased region" description="Low complexity" evidence="1">
    <location>
        <begin position="183"/>
        <end position="203"/>
    </location>
</feature>
<feature type="compositionally biased region" description="Acidic residues" evidence="1">
    <location>
        <begin position="90"/>
        <end position="100"/>
    </location>
</feature>
<feature type="compositionally biased region" description="Polar residues" evidence="1">
    <location>
        <begin position="53"/>
        <end position="62"/>
    </location>
</feature>
<dbReference type="AlphaFoldDB" id="A0A0D2D6U0"/>
<reference evidence="2 3" key="1">
    <citation type="submission" date="2015-01" db="EMBL/GenBank/DDBJ databases">
        <title>The Genome Sequence of Cladophialophora immunda CBS83496.</title>
        <authorList>
            <consortium name="The Broad Institute Genomics Platform"/>
            <person name="Cuomo C."/>
            <person name="de Hoog S."/>
            <person name="Gorbushina A."/>
            <person name="Stielow B."/>
            <person name="Teixiera M."/>
            <person name="Abouelleil A."/>
            <person name="Chapman S.B."/>
            <person name="Priest M."/>
            <person name="Young S.K."/>
            <person name="Wortman J."/>
            <person name="Nusbaum C."/>
            <person name="Birren B."/>
        </authorList>
    </citation>
    <scope>NUCLEOTIDE SEQUENCE [LARGE SCALE GENOMIC DNA]</scope>
    <source>
        <strain evidence="2 3">CBS 83496</strain>
    </source>
</reference>
<dbReference type="OrthoDB" id="4161517at2759"/>
<dbReference type="HOGENOM" id="CLU_057714_0_0_1"/>
<feature type="region of interest" description="Disordered" evidence="1">
    <location>
        <begin position="322"/>
        <end position="388"/>
    </location>
</feature>
<feature type="region of interest" description="Disordered" evidence="1">
    <location>
        <begin position="249"/>
        <end position="287"/>
    </location>
</feature>
<feature type="compositionally biased region" description="Polar residues" evidence="1">
    <location>
        <begin position="172"/>
        <end position="182"/>
    </location>
</feature>